<evidence type="ECO:0000313" key="1">
    <source>
        <dbReference type="EMBL" id="OMP09224.1"/>
    </source>
</evidence>
<keyword evidence="2" id="KW-1185">Reference proteome</keyword>
<gene>
    <name evidence="1" type="ORF">COLO4_05686</name>
</gene>
<dbReference type="EMBL" id="AWUE01012420">
    <property type="protein sequence ID" value="OMP09224.1"/>
    <property type="molecule type" value="Genomic_DNA"/>
</dbReference>
<dbReference type="Proteomes" id="UP000187203">
    <property type="component" value="Unassembled WGS sequence"/>
</dbReference>
<comment type="caution">
    <text evidence="1">The sequence shown here is derived from an EMBL/GenBank/DDBJ whole genome shotgun (WGS) entry which is preliminary data.</text>
</comment>
<dbReference type="AlphaFoldDB" id="A0A1R3KQ94"/>
<sequence>MVEGDDESVKIWTMRACGYCVREIMEGEAICRNFQCEFLRERELSNGKSEWEDKSDLQGVFVCVLLCEGRVENL</sequence>
<protein>
    <submittedName>
        <fullName evidence="1">WRKY transcription factor 44-like protein</fullName>
    </submittedName>
</protein>
<proteinExistence type="predicted"/>
<organism evidence="1 2">
    <name type="scientific">Corchorus olitorius</name>
    <dbReference type="NCBI Taxonomy" id="93759"/>
    <lineage>
        <taxon>Eukaryota</taxon>
        <taxon>Viridiplantae</taxon>
        <taxon>Streptophyta</taxon>
        <taxon>Embryophyta</taxon>
        <taxon>Tracheophyta</taxon>
        <taxon>Spermatophyta</taxon>
        <taxon>Magnoliopsida</taxon>
        <taxon>eudicotyledons</taxon>
        <taxon>Gunneridae</taxon>
        <taxon>Pentapetalae</taxon>
        <taxon>rosids</taxon>
        <taxon>malvids</taxon>
        <taxon>Malvales</taxon>
        <taxon>Malvaceae</taxon>
        <taxon>Grewioideae</taxon>
        <taxon>Apeibeae</taxon>
        <taxon>Corchorus</taxon>
    </lineage>
</organism>
<name>A0A1R3KQ94_9ROSI</name>
<reference evidence="2" key="1">
    <citation type="submission" date="2013-09" db="EMBL/GenBank/DDBJ databases">
        <title>Corchorus olitorius genome sequencing.</title>
        <authorList>
            <person name="Alam M."/>
            <person name="Haque M.S."/>
            <person name="Islam M.S."/>
            <person name="Emdad E.M."/>
            <person name="Islam M.M."/>
            <person name="Ahmed B."/>
            <person name="Halim A."/>
            <person name="Hossen Q.M.M."/>
            <person name="Hossain M.Z."/>
            <person name="Ahmed R."/>
            <person name="Khan M.M."/>
            <person name="Islam R."/>
            <person name="Rashid M.M."/>
            <person name="Khan S.A."/>
            <person name="Rahman M.S."/>
            <person name="Alam M."/>
            <person name="Yahiya A.S."/>
            <person name="Khan M.S."/>
            <person name="Azam M.S."/>
            <person name="Haque T."/>
            <person name="Lashkar M.Z.H."/>
            <person name="Akhand A.I."/>
            <person name="Morshed G."/>
            <person name="Roy S."/>
            <person name="Uddin K.S."/>
            <person name="Rabeya T."/>
            <person name="Hossain A.S."/>
            <person name="Chowdhury A."/>
            <person name="Snigdha A.R."/>
            <person name="Mortoza M.S."/>
            <person name="Matin S.A."/>
            <person name="Hoque S.M.E."/>
            <person name="Islam M.K."/>
            <person name="Roy D.K."/>
            <person name="Haider R."/>
            <person name="Moosa M.M."/>
            <person name="Elias S.M."/>
            <person name="Hasan A.M."/>
            <person name="Jahan S."/>
            <person name="Shafiuddin M."/>
            <person name="Mahmood N."/>
            <person name="Shommy N.S."/>
        </authorList>
    </citation>
    <scope>NUCLEOTIDE SEQUENCE [LARGE SCALE GENOMIC DNA]</scope>
    <source>
        <strain evidence="2">cv. O-4</strain>
    </source>
</reference>
<evidence type="ECO:0000313" key="2">
    <source>
        <dbReference type="Proteomes" id="UP000187203"/>
    </source>
</evidence>
<accession>A0A1R3KQ94</accession>